<dbReference type="PANTHER" id="PTHR24173:SF74">
    <property type="entry name" value="ANKYRIN REPEAT DOMAIN-CONTAINING PROTEIN 16"/>
    <property type="match status" value="1"/>
</dbReference>
<dbReference type="Gene3D" id="1.25.40.20">
    <property type="entry name" value="Ankyrin repeat-containing domain"/>
    <property type="match status" value="1"/>
</dbReference>
<feature type="repeat" description="ANK" evidence="3">
    <location>
        <begin position="326"/>
        <end position="351"/>
    </location>
</feature>
<protein>
    <submittedName>
        <fullName evidence="5">Uncharacterized protein</fullName>
    </submittedName>
</protein>
<keyword evidence="6" id="KW-1185">Reference proteome</keyword>
<reference evidence="5" key="1">
    <citation type="submission" date="2022-01" db="EMBL/GenBank/DDBJ databases">
        <authorList>
            <person name="King R."/>
        </authorList>
    </citation>
    <scope>NUCLEOTIDE SEQUENCE</scope>
</reference>
<organism evidence="5 6">
    <name type="scientific">Nezara viridula</name>
    <name type="common">Southern green stink bug</name>
    <name type="synonym">Cimex viridulus</name>
    <dbReference type="NCBI Taxonomy" id="85310"/>
    <lineage>
        <taxon>Eukaryota</taxon>
        <taxon>Metazoa</taxon>
        <taxon>Ecdysozoa</taxon>
        <taxon>Arthropoda</taxon>
        <taxon>Hexapoda</taxon>
        <taxon>Insecta</taxon>
        <taxon>Pterygota</taxon>
        <taxon>Neoptera</taxon>
        <taxon>Paraneoptera</taxon>
        <taxon>Hemiptera</taxon>
        <taxon>Heteroptera</taxon>
        <taxon>Panheteroptera</taxon>
        <taxon>Pentatomomorpha</taxon>
        <taxon>Pentatomoidea</taxon>
        <taxon>Pentatomidae</taxon>
        <taxon>Pentatominae</taxon>
        <taxon>Nezara</taxon>
    </lineage>
</organism>
<feature type="region of interest" description="Disordered" evidence="4">
    <location>
        <begin position="203"/>
        <end position="227"/>
    </location>
</feature>
<dbReference type="Pfam" id="PF12796">
    <property type="entry name" value="Ank_2"/>
    <property type="match status" value="1"/>
</dbReference>
<keyword evidence="2 3" id="KW-0040">ANK repeat</keyword>
<dbReference type="OrthoDB" id="6613789at2759"/>
<evidence type="ECO:0000256" key="2">
    <source>
        <dbReference type="ARBA" id="ARBA00023043"/>
    </source>
</evidence>
<evidence type="ECO:0000256" key="1">
    <source>
        <dbReference type="ARBA" id="ARBA00022737"/>
    </source>
</evidence>
<dbReference type="EMBL" id="OV725077">
    <property type="protein sequence ID" value="CAH1392218.1"/>
    <property type="molecule type" value="Genomic_DNA"/>
</dbReference>
<accession>A0A9P0GZT8</accession>
<evidence type="ECO:0000256" key="3">
    <source>
        <dbReference type="PROSITE-ProRule" id="PRU00023"/>
    </source>
</evidence>
<evidence type="ECO:0000256" key="4">
    <source>
        <dbReference type="SAM" id="MobiDB-lite"/>
    </source>
</evidence>
<dbReference type="AlphaFoldDB" id="A0A9P0GZT8"/>
<dbReference type="InterPro" id="IPR036770">
    <property type="entry name" value="Ankyrin_rpt-contain_sf"/>
</dbReference>
<dbReference type="Proteomes" id="UP001152798">
    <property type="component" value="Chromosome 1"/>
</dbReference>
<dbReference type="Pfam" id="PF00023">
    <property type="entry name" value="Ank"/>
    <property type="match status" value="1"/>
</dbReference>
<evidence type="ECO:0000313" key="5">
    <source>
        <dbReference type="EMBL" id="CAH1392218.1"/>
    </source>
</evidence>
<dbReference type="SMART" id="SM00248">
    <property type="entry name" value="ANK"/>
    <property type="match status" value="4"/>
</dbReference>
<gene>
    <name evidence="5" type="ORF">NEZAVI_LOCUS3081</name>
</gene>
<keyword evidence="1" id="KW-0677">Repeat</keyword>
<dbReference type="InterPro" id="IPR002110">
    <property type="entry name" value="Ankyrin_rpt"/>
</dbReference>
<dbReference type="PROSITE" id="PS50088">
    <property type="entry name" value="ANK_REPEAT"/>
    <property type="match status" value="2"/>
</dbReference>
<feature type="repeat" description="ANK" evidence="3">
    <location>
        <begin position="293"/>
        <end position="325"/>
    </location>
</feature>
<evidence type="ECO:0000313" key="6">
    <source>
        <dbReference type="Proteomes" id="UP001152798"/>
    </source>
</evidence>
<sequence>MACSRLAINMNSYVASRLTAAAQFTLRYSIYPSPVSISEMTSAQALIITIFHSFLYKDIETIHSLLSISKFLPQLRSSFIQVWLRDDFNFQRKDVAKVLSAVAHFIQDQGPIIPDSILFAICGLEEKYDIFNFFQQNGDEFGQQLLAYLNPLVSRGTQVEQHLLQESEEKWKAKISPNDLQRTNQQKLMQSLHFDELDLAKCPPIRPPRRNRLRRSGTLPPSSKFRHNYAERLESEEVQRNVISTPATDQPSAPTLSTAIQLRLESALETGDPSSIEQALNAGANPNLTIRSVYSSPLLYAASKGLDTVLRVLLRYGADVNACDQLGWGPLHTATYYGHLSSVQILLDAGARSRNDKISPLQIAVARNHKEIVKLLIRYISTEV</sequence>
<dbReference type="PROSITE" id="PS50297">
    <property type="entry name" value="ANK_REP_REGION"/>
    <property type="match status" value="2"/>
</dbReference>
<dbReference type="SUPFAM" id="SSF48403">
    <property type="entry name" value="Ankyrin repeat"/>
    <property type="match status" value="1"/>
</dbReference>
<dbReference type="PANTHER" id="PTHR24173">
    <property type="entry name" value="ANKYRIN REPEAT CONTAINING"/>
    <property type="match status" value="1"/>
</dbReference>
<proteinExistence type="predicted"/>
<name>A0A9P0GZT8_NEZVI</name>